<dbReference type="InterPro" id="IPR051961">
    <property type="entry name" value="Fungal_Metabolite_Diox"/>
</dbReference>
<dbReference type="Pfam" id="PF05721">
    <property type="entry name" value="PhyH"/>
    <property type="match status" value="1"/>
</dbReference>
<dbReference type="PANTHER" id="PTHR37563">
    <property type="entry name" value="PHYTANOYL-COA DIOXYGENASE FAMILY PROTEIN (AFU_ORTHOLOGUE AFUA_2G03330)"/>
    <property type="match status" value="1"/>
</dbReference>
<comment type="caution">
    <text evidence="1">The sequence shown here is derived from an EMBL/GenBank/DDBJ whole genome shotgun (WGS) entry which is preliminary data.</text>
</comment>
<dbReference type="InterPro" id="IPR008775">
    <property type="entry name" value="Phytyl_CoA_dOase-like"/>
</dbReference>
<dbReference type="Proteomes" id="UP001274830">
    <property type="component" value="Unassembled WGS sequence"/>
</dbReference>
<protein>
    <recommendedName>
        <fullName evidence="3">Phytanoyl-CoA dioxygenase</fullName>
    </recommendedName>
</protein>
<organism evidence="1 2">
    <name type="scientific">Recurvomyces mirabilis</name>
    <dbReference type="NCBI Taxonomy" id="574656"/>
    <lineage>
        <taxon>Eukaryota</taxon>
        <taxon>Fungi</taxon>
        <taxon>Dikarya</taxon>
        <taxon>Ascomycota</taxon>
        <taxon>Pezizomycotina</taxon>
        <taxon>Dothideomycetes</taxon>
        <taxon>Dothideomycetidae</taxon>
        <taxon>Mycosphaerellales</taxon>
        <taxon>Teratosphaeriaceae</taxon>
        <taxon>Recurvomyces</taxon>
    </lineage>
</organism>
<evidence type="ECO:0000313" key="1">
    <source>
        <dbReference type="EMBL" id="KAK3679029.1"/>
    </source>
</evidence>
<dbReference type="SUPFAM" id="SSF51197">
    <property type="entry name" value="Clavaminate synthase-like"/>
    <property type="match status" value="1"/>
</dbReference>
<dbReference type="Gene3D" id="2.60.120.620">
    <property type="entry name" value="q2cbj1_9rhob like domain"/>
    <property type="match status" value="1"/>
</dbReference>
<accession>A0AAE0WWB6</accession>
<evidence type="ECO:0000313" key="2">
    <source>
        <dbReference type="Proteomes" id="UP001274830"/>
    </source>
</evidence>
<reference evidence="1" key="1">
    <citation type="submission" date="2023-07" db="EMBL/GenBank/DDBJ databases">
        <title>Black Yeasts Isolated from many extreme environments.</title>
        <authorList>
            <person name="Coleine C."/>
            <person name="Stajich J.E."/>
            <person name="Selbmann L."/>
        </authorList>
    </citation>
    <scope>NUCLEOTIDE SEQUENCE</scope>
    <source>
        <strain evidence="1">CCFEE 5485</strain>
    </source>
</reference>
<sequence length="409" mass="46309">MAAYHKTMLISTHARGSDFHHCPRFPPPWPRDQAELTSQYSKNDYLRGEQIRVLYAVPELTTEDFGRLFQSQLSNDDSLCETMTPQLQNHVNGNGPYNQEVHRIVISDDACTHEAVTNDIVAEAVTFLHRDGILILENAIDPSHLDDLAGILTPEAEEIARDPKHHFNFGKETRNMDQAPPLIPRIMYKDIWANPFAVAICSAILGPNPVCHYANGNTALRATGRQPVHADIDKPHPMYPFAFAINIPLSDTNSENGSTEIWVGSHRDSNIDQHTAHGEDDAGLVIKPELLEERREHSPPIQPSTKKGSLMIRDIRLWHAGMPNRTDVPRIMLAFVIQPKWFDAPSRVILPRKTQSLVEKWRTETGLEYNAQWVDGDVNHKTINSSEVDFSTRNKRLLELEPLMHVPVH</sequence>
<evidence type="ECO:0008006" key="3">
    <source>
        <dbReference type="Google" id="ProtNLM"/>
    </source>
</evidence>
<dbReference type="EMBL" id="JAUTXT010000003">
    <property type="protein sequence ID" value="KAK3679029.1"/>
    <property type="molecule type" value="Genomic_DNA"/>
</dbReference>
<gene>
    <name evidence="1" type="ORF">LTR78_001482</name>
</gene>
<keyword evidence="2" id="KW-1185">Reference proteome</keyword>
<name>A0AAE0WWB6_9PEZI</name>
<dbReference type="AlphaFoldDB" id="A0AAE0WWB6"/>
<proteinExistence type="predicted"/>
<dbReference type="PANTHER" id="PTHR37563:SF2">
    <property type="entry name" value="PHYTANOYL-COA DIOXYGENASE FAMILY PROTEIN (AFU_ORTHOLOGUE AFUA_2G03330)"/>
    <property type="match status" value="1"/>
</dbReference>